<evidence type="ECO:0000256" key="1">
    <source>
        <dbReference type="SAM" id="Coils"/>
    </source>
</evidence>
<protein>
    <submittedName>
        <fullName evidence="3">Uncharacterized protein</fullName>
    </submittedName>
</protein>
<name>A0AAD7IER0_9AGAR</name>
<feature type="region of interest" description="Disordered" evidence="2">
    <location>
        <begin position="1"/>
        <end position="73"/>
    </location>
</feature>
<feature type="compositionally biased region" description="Low complexity" evidence="2">
    <location>
        <begin position="700"/>
        <end position="732"/>
    </location>
</feature>
<feature type="compositionally biased region" description="Polar residues" evidence="2">
    <location>
        <begin position="555"/>
        <end position="580"/>
    </location>
</feature>
<keyword evidence="1" id="KW-0175">Coiled coil</keyword>
<feature type="compositionally biased region" description="Basic and acidic residues" evidence="2">
    <location>
        <begin position="333"/>
        <end position="349"/>
    </location>
</feature>
<feature type="compositionally biased region" description="Polar residues" evidence="2">
    <location>
        <begin position="475"/>
        <end position="493"/>
    </location>
</feature>
<sequence>MADNRREFPGDIAPGDAERKTSPSSEGKEFPFPHIPLANSSTLNENRSTYLKNHDGEQGRHKPRARSHSRSASSISNLLLVATERLGQETNRANALDARCAEVLAHLRTIVADRDQLRRSLAKVQEELGLYKLQLDVAQNEIFRAQKIVDGVDKARVEAEEQAAKDRTLARQLVSERAVWLAREEGRNEGFKEGLREGRRWAHEAARQRSTRTRARTPTEEYTDGPYQEEVEDEPETYEPSRHSSPSSRRHWSSPSRSVHSTLPDAASYASTLPIHAMAQPDPSDEPSHRSNPPSNRPSPPSSESHQPPRPPSSAQRTERSPSPRSSRPLPRAPERLPEPIDIRPDRRTFRAPSPTMSRRSIALPPDGFIPTVGADSVITLPPPHELSRPVSMVGDDPPRTPATERAGSATPNRGRRRTISNVSAVSTRISQLDILSPPRTSAPEAPTRSHQVAHEWRIANADPEEPRRAMSAEGSENFSTRSSIPRSQTSRRSGPRRPREIVMPMPLSTTMHAVYTQPQSAPVQRGPPTLAQPPPPPISKPPPPPPQPIYAPSNEASFTPFTQPLQEYSDTDTGPQRSHSAIAWLRTRFARRSVSSSSVPNIQIEPPSNPASNPSTEHSMNTVLLAPDDAEDPTLAQHLGPEVADAIAEISNQAPPPPEPYPLPNPAHFAPDTTRGGIARELPRGFVPLSPILLELPTVTPFPLSFPPSSSTAAPANANANASASANANGAAPPPAPTPSPQPPAYTPRDIYYTPLRPATAAGTRSPPRSQAGGGGGSRSIGRARGASIGSAMLGSPAPLNRPLSIFSEA</sequence>
<dbReference type="Proteomes" id="UP001215598">
    <property type="component" value="Unassembled WGS sequence"/>
</dbReference>
<feature type="compositionally biased region" description="Basic and acidic residues" evidence="2">
    <location>
        <begin position="16"/>
        <end position="31"/>
    </location>
</feature>
<feature type="compositionally biased region" description="Pro residues" evidence="2">
    <location>
        <begin position="531"/>
        <end position="550"/>
    </location>
</feature>
<feature type="compositionally biased region" description="Polar residues" evidence="2">
    <location>
        <begin position="420"/>
        <end position="431"/>
    </location>
</feature>
<reference evidence="3" key="1">
    <citation type="submission" date="2023-03" db="EMBL/GenBank/DDBJ databases">
        <title>Massive genome expansion in bonnet fungi (Mycena s.s.) driven by repeated elements and novel gene families across ecological guilds.</title>
        <authorList>
            <consortium name="Lawrence Berkeley National Laboratory"/>
            <person name="Harder C.B."/>
            <person name="Miyauchi S."/>
            <person name="Viragh M."/>
            <person name="Kuo A."/>
            <person name="Thoen E."/>
            <person name="Andreopoulos B."/>
            <person name="Lu D."/>
            <person name="Skrede I."/>
            <person name="Drula E."/>
            <person name="Henrissat B."/>
            <person name="Morin E."/>
            <person name="Kohler A."/>
            <person name="Barry K."/>
            <person name="LaButti K."/>
            <person name="Morin E."/>
            <person name="Salamov A."/>
            <person name="Lipzen A."/>
            <person name="Mereny Z."/>
            <person name="Hegedus B."/>
            <person name="Baldrian P."/>
            <person name="Stursova M."/>
            <person name="Weitz H."/>
            <person name="Taylor A."/>
            <person name="Grigoriev I.V."/>
            <person name="Nagy L.G."/>
            <person name="Martin F."/>
            <person name="Kauserud H."/>
        </authorList>
    </citation>
    <scope>NUCLEOTIDE SEQUENCE</scope>
    <source>
        <strain evidence="3">CBHHK182m</strain>
    </source>
</reference>
<feature type="region of interest" description="Disordered" evidence="2">
    <location>
        <begin position="652"/>
        <end position="680"/>
    </location>
</feature>
<organism evidence="3 4">
    <name type="scientific">Mycena metata</name>
    <dbReference type="NCBI Taxonomy" id="1033252"/>
    <lineage>
        <taxon>Eukaryota</taxon>
        <taxon>Fungi</taxon>
        <taxon>Dikarya</taxon>
        <taxon>Basidiomycota</taxon>
        <taxon>Agaricomycotina</taxon>
        <taxon>Agaricomycetes</taxon>
        <taxon>Agaricomycetidae</taxon>
        <taxon>Agaricales</taxon>
        <taxon>Marasmiineae</taxon>
        <taxon>Mycenaceae</taxon>
        <taxon>Mycena</taxon>
    </lineage>
</organism>
<evidence type="ECO:0000313" key="4">
    <source>
        <dbReference type="Proteomes" id="UP001215598"/>
    </source>
</evidence>
<feature type="compositionally biased region" description="Acidic residues" evidence="2">
    <location>
        <begin position="221"/>
        <end position="237"/>
    </location>
</feature>
<feature type="compositionally biased region" description="Polar residues" evidence="2">
    <location>
        <begin position="38"/>
        <end position="51"/>
    </location>
</feature>
<feature type="coiled-coil region" evidence="1">
    <location>
        <begin position="107"/>
        <end position="141"/>
    </location>
</feature>
<feature type="compositionally biased region" description="Polar residues" evidence="2">
    <location>
        <begin position="611"/>
        <end position="620"/>
    </location>
</feature>
<evidence type="ECO:0000313" key="3">
    <source>
        <dbReference type="EMBL" id="KAJ7740304.1"/>
    </source>
</evidence>
<dbReference type="EMBL" id="JARKIB010000103">
    <property type="protein sequence ID" value="KAJ7740304.1"/>
    <property type="molecule type" value="Genomic_DNA"/>
</dbReference>
<evidence type="ECO:0000256" key="2">
    <source>
        <dbReference type="SAM" id="MobiDB-lite"/>
    </source>
</evidence>
<proteinExistence type="predicted"/>
<gene>
    <name evidence="3" type="ORF">B0H16DRAFT_56488</name>
</gene>
<feature type="compositionally biased region" description="Polar residues" evidence="2">
    <location>
        <begin position="508"/>
        <end position="523"/>
    </location>
</feature>
<keyword evidence="4" id="KW-1185">Reference proteome</keyword>
<feature type="compositionally biased region" description="Basic and acidic residues" evidence="2">
    <location>
        <begin position="192"/>
        <end position="207"/>
    </location>
</feature>
<comment type="caution">
    <text evidence="3">The sequence shown here is derived from an EMBL/GenBank/DDBJ whole genome shotgun (WGS) entry which is preliminary data.</text>
</comment>
<feature type="region of interest" description="Disordered" evidence="2">
    <location>
        <begin position="192"/>
        <end position="581"/>
    </location>
</feature>
<feature type="region of interest" description="Disordered" evidence="2">
    <location>
        <begin position="700"/>
        <end position="811"/>
    </location>
</feature>
<feature type="compositionally biased region" description="Low complexity" evidence="2">
    <location>
        <begin position="243"/>
        <end position="261"/>
    </location>
</feature>
<feature type="compositionally biased region" description="Pro residues" evidence="2">
    <location>
        <begin position="655"/>
        <end position="666"/>
    </location>
</feature>
<accession>A0AAD7IER0</accession>
<dbReference type="AlphaFoldDB" id="A0AAD7IER0"/>
<feature type="compositionally biased region" description="Pro residues" evidence="2">
    <location>
        <begin position="733"/>
        <end position="747"/>
    </location>
</feature>
<feature type="compositionally biased region" description="Low complexity" evidence="2">
    <location>
        <begin position="781"/>
        <end position="793"/>
    </location>
</feature>
<feature type="region of interest" description="Disordered" evidence="2">
    <location>
        <begin position="595"/>
        <end position="620"/>
    </location>
</feature>